<dbReference type="AlphaFoldDB" id="A0ABD0M3W6"/>
<keyword evidence="3" id="KW-1185">Reference proteome</keyword>
<feature type="compositionally biased region" description="Low complexity" evidence="1">
    <location>
        <begin position="259"/>
        <end position="289"/>
    </location>
</feature>
<feature type="compositionally biased region" description="Low complexity" evidence="1">
    <location>
        <begin position="515"/>
        <end position="527"/>
    </location>
</feature>
<evidence type="ECO:0000313" key="2">
    <source>
        <dbReference type="EMBL" id="KAK7506026.1"/>
    </source>
</evidence>
<dbReference type="Proteomes" id="UP001519460">
    <property type="component" value="Unassembled WGS sequence"/>
</dbReference>
<feature type="compositionally biased region" description="Low complexity" evidence="1">
    <location>
        <begin position="535"/>
        <end position="561"/>
    </location>
</feature>
<evidence type="ECO:0000256" key="1">
    <source>
        <dbReference type="SAM" id="MobiDB-lite"/>
    </source>
</evidence>
<gene>
    <name evidence="2" type="ORF">BaRGS_00002748</name>
</gene>
<evidence type="ECO:0000313" key="3">
    <source>
        <dbReference type="Proteomes" id="UP001519460"/>
    </source>
</evidence>
<feature type="compositionally biased region" description="Basic residues" evidence="1">
    <location>
        <begin position="214"/>
        <end position="223"/>
    </location>
</feature>
<feature type="compositionally biased region" description="Basic and acidic residues" evidence="1">
    <location>
        <begin position="396"/>
        <end position="412"/>
    </location>
</feature>
<feature type="compositionally biased region" description="Low complexity" evidence="1">
    <location>
        <begin position="189"/>
        <end position="208"/>
    </location>
</feature>
<feature type="compositionally biased region" description="Low complexity" evidence="1">
    <location>
        <begin position="24"/>
        <end position="37"/>
    </location>
</feature>
<sequence length="594" mass="60905">SDSYTAPSSIVAWSFCLQMVSGSQAADSSASAMSKSRPAPPKPEHGISQLEYMNTKIERLMREEQMEESQQQHTANEESYMASSSGSRLQVPVQGPGQGYGSRPSSRASVEMQGSSTHEGAVSSTAASSDTAEASQSTSSSGGSGEIGRGMEGGGRMEHHPPSQQQPSDSSSYGSRGNGGLATSTAETSVPLSSSTTSRSLSPSVGSSQPATIAKKRIMHRPRFRDDPPGPATCSGEKFSHPASSTRDHPRSGAPLPSTTTKTGAAADTARSGSAAKPATSGSISSGTASKEKKSDLYDFPDDSPDEDSNGRKPSSYMALGTPGRSPRKGHVDSSDSSKGPGSSEGRADTSGVGSSIDERRASGDQSSGGKDGNEAQAYESYGAPGGGGHHHHQHRDFPGRDDGRGHYRDGGDADVSSGSNTGVDSTHSDTKTSSSVDDSADTIDSSTMGDRKSSKRMSPRRAPDDGSGDTGGYDGGEAQGRNLEGLGYVQHSRSPRGRTSSTESGATTGGGYSGADSSSTDRSPMGSGPGGPQGAAPSSLSMGYSYSSGSGSGQPVVSSMMRDTEHQPICSRDQEPAPLLSAQYETLSDDDDN</sequence>
<feature type="non-terminal residue" evidence="2">
    <location>
        <position position="1"/>
    </location>
</feature>
<proteinExistence type="predicted"/>
<organism evidence="2 3">
    <name type="scientific">Batillaria attramentaria</name>
    <dbReference type="NCBI Taxonomy" id="370345"/>
    <lineage>
        <taxon>Eukaryota</taxon>
        <taxon>Metazoa</taxon>
        <taxon>Spiralia</taxon>
        <taxon>Lophotrochozoa</taxon>
        <taxon>Mollusca</taxon>
        <taxon>Gastropoda</taxon>
        <taxon>Caenogastropoda</taxon>
        <taxon>Sorbeoconcha</taxon>
        <taxon>Cerithioidea</taxon>
        <taxon>Batillariidae</taxon>
        <taxon>Batillaria</taxon>
    </lineage>
</organism>
<feature type="compositionally biased region" description="Gly residues" evidence="1">
    <location>
        <begin position="142"/>
        <end position="154"/>
    </location>
</feature>
<feature type="compositionally biased region" description="Gly residues" evidence="1">
    <location>
        <begin position="469"/>
        <end position="479"/>
    </location>
</feature>
<feature type="compositionally biased region" description="Low complexity" evidence="1">
    <location>
        <begin position="432"/>
        <end position="448"/>
    </location>
</feature>
<comment type="caution">
    <text evidence="2">The sequence shown here is derived from an EMBL/GenBank/DDBJ whole genome shotgun (WGS) entry which is preliminary data.</text>
</comment>
<protein>
    <submittedName>
        <fullName evidence="2">Uncharacterized protein</fullName>
    </submittedName>
</protein>
<reference evidence="2 3" key="1">
    <citation type="journal article" date="2023" name="Sci. Data">
        <title>Genome assembly of the Korean intertidal mud-creeper Batillaria attramentaria.</title>
        <authorList>
            <person name="Patra A.K."/>
            <person name="Ho P.T."/>
            <person name="Jun S."/>
            <person name="Lee S.J."/>
            <person name="Kim Y."/>
            <person name="Won Y.J."/>
        </authorList>
    </citation>
    <scope>NUCLEOTIDE SEQUENCE [LARGE SCALE GENOMIC DNA]</scope>
    <source>
        <strain evidence="2">Wonlab-2016</strain>
    </source>
</reference>
<accession>A0ABD0M3W6</accession>
<feature type="region of interest" description="Disordered" evidence="1">
    <location>
        <begin position="24"/>
        <end position="50"/>
    </location>
</feature>
<dbReference type="EMBL" id="JACVVK020000008">
    <property type="protein sequence ID" value="KAK7506026.1"/>
    <property type="molecule type" value="Genomic_DNA"/>
</dbReference>
<feature type="compositionally biased region" description="Acidic residues" evidence="1">
    <location>
        <begin position="299"/>
        <end position="308"/>
    </location>
</feature>
<feature type="compositionally biased region" description="Low complexity" evidence="1">
    <location>
        <begin position="162"/>
        <end position="172"/>
    </location>
</feature>
<feature type="region of interest" description="Disordered" evidence="1">
    <location>
        <begin position="62"/>
        <end position="594"/>
    </location>
</feature>
<feature type="compositionally biased region" description="Polar residues" evidence="1">
    <location>
        <begin position="103"/>
        <end position="118"/>
    </location>
</feature>
<feature type="compositionally biased region" description="Low complexity" evidence="1">
    <location>
        <begin position="120"/>
        <end position="141"/>
    </location>
</feature>
<name>A0ABD0M3W6_9CAEN</name>